<evidence type="ECO:0000313" key="12">
    <source>
        <dbReference type="EMBL" id="EMP34063.1"/>
    </source>
</evidence>
<dbReference type="EMBL" id="KB534242">
    <property type="protein sequence ID" value="EMP34063.1"/>
    <property type="molecule type" value="Genomic_DNA"/>
</dbReference>
<keyword evidence="7" id="KW-0539">Nucleus</keyword>
<evidence type="ECO:0000256" key="7">
    <source>
        <dbReference type="ARBA" id="ARBA00023242"/>
    </source>
</evidence>
<evidence type="ECO:0000313" key="13">
    <source>
        <dbReference type="Proteomes" id="UP000031443"/>
    </source>
</evidence>
<dbReference type="PANTHER" id="PTHR13421">
    <property type="entry name" value="SNRNA-ACTIVATING PROTEIN COMPLEX SUBUNIT 3"/>
    <property type="match status" value="1"/>
</dbReference>
<sequence length="391" mass="43340">MAGSSGEASGAVPEYEVPELHTRVFHVGSFGALWKRSLHGPELAVQGAVAEDGAAAVAEELGCGLETAAELRAVCRCNKQIAKHSPVDSGTPSGQEVELTGERQPSTYCSEDTTSLSVPRCRQQCCGPPLGSSAAPAALSSMNRQLVGAAPERQIASRTLCIDMLKSPDDEEDPEIISEDSSLVTLRIRKKALERREETIIVDRTCRQETFTYEMESHAIGKRPKDPADLIEEGELFLTLNIFYPVIFQKHKDHKPYQTVLVLGSQKLTELRDSISCVSDLQMGGEFSSHPDQAPEHISKDLYKSAFFYFEGVFYNDRRHSECRDLSRTIIEWSESHDRGYGNLQSAKMEDYTFNDLSIKVGFPYLFCHQGDCEHIIIITDIRSLVCGKKG</sequence>
<keyword evidence="4" id="KW-0805">Transcription regulation</keyword>
<evidence type="ECO:0000256" key="4">
    <source>
        <dbReference type="ARBA" id="ARBA00023015"/>
    </source>
</evidence>
<feature type="region of interest" description="Disordered" evidence="11">
    <location>
        <begin position="85"/>
        <end position="111"/>
    </location>
</feature>
<dbReference type="GO" id="GO:0005634">
    <property type="term" value="C:nucleus"/>
    <property type="evidence" value="ECO:0007669"/>
    <property type="project" value="UniProtKB-SubCell"/>
</dbReference>
<evidence type="ECO:0000256" key="2">
    <source>
        <dbReference type="ARBA" id="ARBA00010410"/>
    </source>
</evidence>
<keyword evidence="5" id="KW-0238">DNA-binding</keyword>
<dbReference type="Proteomes" id="UP000031443">
    <property type="component" value="Unassembled WGS sequence"/>
</dbReference>
<dbReference type="eggNOG" id="KOG2664">
    <property type="taxonomic scope" value="Eukaryota"/>
</dbReference>
<dbReference type="GO" id="GO:0003681">
    <property type="term" value="F:bent DNA binding"/>
    <property type="evidence" value="ECO:0007669"/>
    <property type="project" value="TreeGrafter"/>
</dbReference>
<dbReference type="PANTHER" id="PTHR13421:SF16">
    <property type="entry name" value="SNRNA-ACTIVATING PROTEIN COMPLEX SUBUNIT 3"/>
    <property type="match status" value="1"/>
</dbReference>
<dbReference type="InterPro" id="IPR022042">
    <property type="entry name" value="snRNA-activating_su3"/>
</dbReference>
<keyword evidence="6" id="KW-0804">Transcription</keyword>
<evidence type="ECO:0000256" key="11">
    <source>
        <dbReference type="SAM" id="MobiDB-lite"/>
    </source>
</evidence>
<organism evidence="12 13">
    <name type="scientific">Chelonia mydas</name>
    <name type="common">Green sea-turtle</name>
    <name type="synonym">Chelonia agassizi</name>
    <dbReference type="NCBI Taxonomy" id="8469"/>
    <lineage>
        <taxon>Eukaryota</taxon>
        <taxon>Metazoa</taxon>
        <taxon>Chordata</taxon>
        <taxon>Craniata</taxon>
        <taxon>Vertebrata</taxon>
        <taxon>Euteleostomi</taxon>
        <taxon>Archelosauria</taxon>
        <taxon>Testudinata</taxon>
        <taxon>Testudines</taxon>
        <taxon>Cryptodira</taxon>
        <taxon>Durocryptodira</taxon>
        <taxon>Americhelydia</taxon>
        <taxon>Chelonioidea</taxon>
        <taxon>Cheloniidae</taxon>
        <taxon>Chelonia</taxon>
    </lineage>
</organism>
<comment type="similarity">
    <text evidence="2">Belongs to the SNAPC3/SRD2 family.</text>
</comment>
<evidence type="ECO:0000256" key="10">
    <source>
        <dbReference type="ARBA" id="ARBA00029606"/>
    </source>
</evidence>
<comment type="subunit">
    <text evidence="9">Part of the SNAPc complex composed of 5 subunits: SNAPC1, SNAPC2, SNAPC3, SNAPC4 and SNAPC5. SNAPC3 interacts with SNAPC1.</text>
</comment>
<evidence type="ECO:0000256" key="1">
    <source>
        <dbReference type="ARBA" id="ARBA00004123"/>
    </source>
</evidence>
<proteinExistence type="inferred from homology"/>
<dbReference type="GO" id="GO:0042796">
    <property type="term" value="P:snRNA transcription by RNA polymerase III"/>
    <property type="evidence" value="ECO:0007669"/>
    <property type="project" value="TreeGrafter"/>
</dbReference>
<dbReference type="Pfam" id="PF12251">
    <property type="entry name" value="SNAPC3"/>
    <property type="match status" value="1"/>
</dbReference>
<dbReference type="GO" id="GO:0042795">
    <property type="term" value="P:snRNA transcription by RNA polymerase II"/>
    <property type="evidence" value="ECO:0007669"/>
    <property type="project" value="TreeGrafter"/>
</dbReference>
<gene>
    <name evidence="12" type="ORF">UY3_08809</name>
</gene>
<evidence type="ECO:0000256" key="5">
    <source>
        <dbReference type="ARBA" id="ARBA00023125"/>
    </source>
</evidence>
<name>M7BPY0_CHEMY</name>
<evidence type="ECO:0000256" key="9">
    <source>
        <dbReference type="ARBA" id="ARBA00025958"/>
    </source>
</evidence>
<dbReference type="GO" id="GO:0001006">
    <property type="term" value="F:RNA polymerase III type 3 promoter sequence-specific DNA binding"/>
    <property type="evidence" value="ECO:0007669"/>
    <property type="project" value="TreeGrafter"/>
</dbReference>
<comment type="subcellular location">
    <subcellularLocation>
        <location evidence="1">Nucleus</location>
    </subcellularLocation>
</comment>
<comment type="function">
    <text evidence="8">Part of the SNAPc complex required for the transcription of both RNA polymerase II and III small-nuclear RNA genes. Binds to the proximal sequence element (PSE), a non-TATA-box basal promoter element common to these 2 types of genes. Recruits TBP and BRF2 to the U6 snRNA TATA box.</text>
</comment>
<accession>M7BPY0</accession>
<dbReference type="GO" id="GO:0000978">
    <property type="term" value="F:RNA polymerase II cis-regulatory region sequence-specific DNA binding"/>
    <property type="evidence" value="ECO:0007669"/>
    <property type="project" value="TreeGrafter"/>
</dbReference>
<dbReference type="AlphaFoldDB" id="M7BPY0"/>
<reference evidence="13" key="1">
    <citation type="journal article" date="2013" name="Nat. Genet.">
        <title>The draft genomes of soft-shell turtle and green sea turtle yield insights into the development and evolution of the turtle-specific body plan.</title>
        <authorList>
            <person name="Wang Z."/>
            <person name="Pascual-Anaya J."/>
            <person name="Zadissa A."/>
            <person name="Li W."/>
            <person name="Niimura Y."/>
            <person name="Huang Z."/>
            <person name="Li C."/>
            <person name="White S."/>
            <person name="Xiong Z."/>
            <person name="Fang D."/>
            <person name="Wang B."/>
            <person name="Ming Y."/>
            <person name="Chen Y."/>
            <person name="Zheng Y."/>
            <person name="Kuraku S."/>
            <person name="Pignatelli M."/>
            <person name="Herrero J."/>
            <person name="Beal K."/>
            <person name="Nozawa M."/>
            <person name="Li Q."/>
            <person name="Wang J."/>
            <person name="Zhang H."/>
            <person name="Yu L."/>
            <person name="Shigenobu S."/>
            <person name="Wang J."/>
            <person name="Liu J."/>
            <person name="Flicek P."/>
            <person name="Searle S."/>
            <person name="Wang J."/>
            <person name="Kuratani S."/>
            <person name="Yin Y."/>
            <person name="Aken B."/>
            <person name="Zhang G."/>
            <person name="Irie N."/>
        </authorList>
    </citation>
    <scope>NUCLEOTIDE SEQUENCE [LARGE SCALE GENOMIC DNA]</scope>
</reference>
<evidence type="ECO:0000256" key="6">
    <source>
        <dbReference type="ARBA" id="ARBA00023163"/>
    </source>
</evidence>
<dbReference type="GO" id="GO:0019185">
    <property type="term" value="C:snRNA-activating protein complex"/>
    <property type="evidence" value="ECO:0007669"/>
    <property type="project" value="TreeGrafter"/>
</dbReference>
<dbReference type="GO" id="GO:0001046">
    <property type="term" value="F:core promoter sequence-specific DNA binding"/>
    <property type="evidence" value="ECO:0007669"/>
    <property type="project" value="TreeGrafter"/>
</dbReference>
<evidence type="ECO:0000256" key="8">
    <source>
        <dbReference type="ARBA" id="ARBA00025193"/>
    </source>
</evidence>
<dbReference type="STRING" id="8469.M7BPY0"/>
<evidence type="ECO:0000256" key="3">
    <source>
        <dbReference type="ARBA" id="ARBA00013634"/>
    </source>
</evidence>
<keyword evidence="13" id="KW-1185">Reference proteome</keyword>
<protein>
    <recommendedName>
        <fullName evidence="3">snRNA-activating protein complex subunit 3</fullName>
    </recommendedName>
    <alternativeName>
        <fullName evidence="10">Small nuclear RNA-activating complex polypeptide 3</fullName>
    </alternativeName>
</protein>